<name>A0AAV9EFP8_ACOCL</name>
<reference evidence="1" key="1">
    <citation type="journal article" date="2023" name="Nat. Commun.">
        <title>Diploid and tetraploid genomes of Acorus and the evolution of monocots.</title>
        <authorList>
            <person name="Ma L."/>
            <person name="Liu K.W."/>
            <person name="Li Z."/>
            <person name="Hsiao Y.Y."/>
            <person name="Qi Y."/>
            <person name="Fu T."/>
            <person name="Tang G.D."/>
            <person name="Zhang D."/>
            <person name="Sun W.H."/>
            <person name="Liu D.K."/>
            <person name="Li Y."/>
            <person name="Chen G.Z."/>
            <person name="Liu X.D."/>
            <person name="Liao X.Y."/>
            <person name="Jiang Y.T."/>
            <person name="Yu X."/>
            <person name="Hao Y."/>
            <person name="Huang J."/>
            <person name="Zhao X.W."/>
            <person name="Ke S."/>
            <person name="Chen Y.Y."/>
            <person name="Wu W.L."/>
            <person name="Hsu J.L."/>
            <person name="Lin Y.F."/>
            <person name="Huang M.D."/>
            <person name="Li C.Y."/>
            <person name="Huang L."/>
            <person name="Wang Z.W."/>
            <person name="Zhao X."/>
            <person name="Zhong W.Y."/>
            <person name="Peng D.H."/>
            <person name="Ahmad S."/>
            <person name="Lan S."/>
            <person name="Zhang J.S."/>
            <person name="Tsai W.C."/>
            <person name="Van de Peer Y."/>
            <person name="Liu Z.J."/>
        </authorList>
    </citation>
    <scope>NUCLEOTIDE SEQUENCE</scope>
    <source>
        <strain evidence="1">CP</strain>
    </source>
</reference>
<dbReference type="AlphaFoldDB" id="A0AAV9EFP8"/>
<sequence length="116" mass="13018">MVEELSNLELAFPNLMSRTWKMLRKLKLSSIVVLHALDDKRMLNNLASISKETSRVASLVHGDPSSKAGTSSINGVHELLECPICTNLMYPLILQEWSHKAWDEAHPSTELSFPFA</sequence>
<comment type="caution">
    <text evidence="1">The sequence shown here is derived from an EMBL/GenBank/DDBJ whole genome shotgun (WGS) entry which is preliminary data.</text>
</comment>
<gene>
    <name evidence="1" type="primary">SINAT2</name>
    <name evidence="1" type="ORF">QJS10_CPA07g01284</name>
</gene>
<organism evidence="1 2">
    <name type="scientific">Acorus calamus</name>
    <name type="common">Sweet flag</name>
    <dbReference type="NCBI Taxonomy" id="4465"/>
    <lineage>
        <taxon>Eukaryota</taxon>
        <taxon>Viridiplantae</taxon>
        <taxon>Streptophyta</taxon>
        <taxon>Embryophyta</taxon>
        <taxon>Tracheophyta</taxon>
        <taxon>Spermatophyta</taxon>
        <taxon>Magnoliopsida</taxon>
        <taxon>Liliopsida</taxon>
        <taxon>Acoraceae</taxon>
        <taxon>Acorus</taxon>
    </lineage>
</organism>
<keyword evidence="2" id="KW-1185">Reference proteome</keyword>
<dbReference type="Proteomes" id="UP001180020">
    <property type="component" value="Unassembled WGS sequence"/>
</dbReference>
<protein>
    <submittedName>
        <fullName evidence="1">E3 ubiquitin-protein ligase SINAT2</fullName>
    </submittedName>
</protein>
<accession>A0AAV9EFP8</accession>
<dbReference type="EMBL" id="JAUJYO010000007">
    <property type="protein sequence ID" value="KAK1311784.1"/>
    <property type="molecule type" value="Genomic_DNA"/>
</dbReference>
<evidence type="ECO:0000313" key="1">
    <source>
        <dbReference type="EMBL" id="KAK1311784.1"/>
    </source>
</evidence>
<reference evidence="1" key="2">
    <citation type="submission" date="2023-06" db="EMBL/GenBank/DDBJ databases">
        <authorList>
            <person name="Ma L."/>
            <person name="Liu K.-W."/>
            <person name="Li Z."/>
            <person name="Hsiao Y.-Y."/>
            <person name="Qi Y."/>
            <person name="Fu T."/>
            <person name="Tang G."/>
            <person name="Zhang D."/>
            <person name="Sun W.-H."/>
            <person name="Liu D.-K."/>
            <person name="Li Y."/>
            <person name="Chen G.-Z."/>
            <person name="Liu X.-D."/>
            <person name="Liao X.-Y."/>
            <person name="Jiang Y.-T."/>
            <person name="Yu X."/>
            <person name="Hao Y."/>
            <person name="Huang J."/>
            <person name="Zhao X.-W."/>
            <person name="Ke S."/>
            <person name="Chen Y.-Y."/>
            <person name="Wu W.-L."/>
            <person name="Hsu J.-L."/>
            <person name="Lin Y.-F."/>
            <person name="Huang M.-D."/>
            <person name="Li C.-Y."/>
            <person name="Huang L."/>
            <person name="Wang Z.-W."/>
            <person name="Zhao X."/>
            <person name="Zhong W.-Y."/>
            <person name="Peng D.-H."/>
            <person name="Ahmad S."/>
            <person name="Lan S."/>
            <person name="Zhang J.-S."/>
            <person name="Tsai W.-C."/>
            <person name="Van De Peer Y."/>
            <person name="Liu Z.-J."/>
        </authorList>
    </citation>
    <scope>NUCLEOTIDE SEQUENCE</scope>
    <source>
        <strain evidence="1">CP</strain>
        <tissue evidence="1">Leaves</tissue>
    </source>
</reference>
<proteinExistence type="predicted"/>
<evidence type="ECO:0000313" key="2">
    <source>
        <dbReference type="Proteomes" id="UP001180020"/>
    </source>
</evidence>